<accession>A0A2T7USA6</accession>
<dbReference type="CDD" id="cd01347">
    <property type="entry name" value="ligand_gated_channel"/>
    <property type="match status" value="1"/>
</dbReference>
<dbReference type="GO" id="GO:0009279">
    <property type="term" value="C:cell outer membrane"/>
    <property type="evidence" value="ECO:0007669"/>
    <property type="project" value="UniProtKB-SubCell"/>
</dbReference>
<dbReference type="GO" id="GO:0015889">
    <property type="term" value="P:cobalamin transport"/>
    <property type="evidence" value="ECO:0007669"/>
    <property type="project" value="TreeGrafter"/>
</dbReference>
<evidence type="ECO:0000256" key="7">
    <source>
        <dbReference type="ARBA" id="ARBA00023077"/>
    </source>
</evidence>
<evidence type="ECO:0000256" key="3">
    <source>
        <dbReference type="ARBA" id="ARBA00022452"/>
    </source>
</evidence>
<dbReference type="PANTHER" id="PTHR30069:SF53">
    <property type="entry name" value="COLICIN I RECEPTOR-RELATED"/>
    <property type="match status" value="1"/>
</dbReference>
<dbReference type="EMBL" id="QDDR01000004">
    <property type="protein sequence ID" value="PVE47625.1"/>
    <property type="molecule type" value="Genomic_DNA"/>
</dbReference>
<evidence type="ECO:0000256" key="5">
    <source>
        <dbReference type="ARBA" id="ARBA00022729"/>
    </source>
</evidence>
<comment type="subcellular location">
    <subcellularLocation>
        <location evidence="1 10">Cell outer membrane</location>
        <topology evidence="1 10">Multi-pass membrane protein</topology>
    </subcellularLocation>
</comment>
<dbReference type="Gene3D" id="2.170.130.10">
    <property type="entry name" value="TonB-dependent receptor, plug domain"/>
    <property type="match status" value="1"/>
</dbReference>
<feature type="domain" description="TonB-dependent receptor plug" evidence="14">
    <location>
        <begin position="43"/>
        <end position="143"/>
    </location>
</feature>
<dbReference type="InterPro" id="IPR000531">
    <property type="entry name" value="Beta-barrel_TonB"/>
</dbReference>
<keyword evidence="16" id="KW-1185">Reference proteome</keyword>
<evidence type="ECO:0000256" key="1">
    <source>
        <dbReference type="ARBA" id="ARBA00004571"/>
    </source>
</evidence>
<comment type="similarity">
    <text evidence="10 11">Belongs to the TonB-dependent receptor family.</text>
</comment>
<sequence length="616" mass="66356">MRLLPSLVSSLALVAGPASAQTYYDLGTLILSAGLTPVEEDSLGRAVTLVTGEEIEERGLTTVQEALRALPGVAVSGSGDSFTQVRIRGAEANHTLILIDGIEAAGGDGEYILSGLETAMIERIEVLRGPQSVVYGSNASAGVINIVTRRATPGLTREVSVETGAAHRASGFLGWRGERGGVSLALSHLDDLGYDNSGSGGERDGIRRSSAILSGDYALSDDLSVDFTLRRSREHYDYDATDWMATDWRGYVVDDPTLFSDRDELTAGLGLTYEQAGGRLVHRLSLATTRNSQASSGGAPTETRTDAVHYRLSFGLDGAPVESAAHLLTAMLEWERDSSSSNPLYDRASTSYALEYRGEFGGLSVQMGGRYDDNRVFEDAATWTLAAAYDLGGGWRLHGSAGTGVVNPSYFELYAAAFGYIGNPNLRPERNLSFDLGLEMPLGSEGVLDVTLFREVMTDEITAVSTGPGSWSYINQSGDSLRHGVEVSGRTQLTETLGLRMAYTWLRAENPDGSVEIRRPRHELSLGATWGFAQGRGSLSADLRHVRGNWDTQFWGANPTVELPAYTTLDLAAQYELSPRVTLVGRVANLFDAEVMDVWGYAGRGRSAYVGLRARF</sequence>
<dbReference type="InterPro" id="IPR036942">
    <property type="entry name" value="Beta-barrel_TonB_sf"/>
</dbReference>
<dbReference type="GO" id="GO:0006811">
    <property type="term" value="P:monoatomic ion transport"/>
    <property type="evidence" value="ECO:0007669"/>
    <property type="project" value="UniProtKB-KW"/>
</dbReference>
<dbReference type="Pfam" id="PF00593">
    <property type="entry name" value="TonB_dep_Rec_b-barrel"/>
    <property type="match status" value="1"/>
</dbReference>
<dbReference type="PROSITE" id="PS52016">
    <property type="entry name" value="TONB_DEPENDENT_REC_3"/>
    <property type="match status" value="1"/>
</dbReference>
<reference evidence="15 16" key="1">
    <citation type="journal article" date="2011" name="Syst. Appl. Microbiol.">
        <title>Defluviimonas denitrificans gen. nov., sp. nov., and Pararhodobacter aggregans gen. nov., sp. nov., non-phototrophic Rhodobacteraceae from the biofilter of a marine aquaculture.</title>
        <authorList>
            <person name="Foesel B.U."/>
            <person name="Drake H.L."/>
            <person name="Schramm A."/>
        </authorList>
    </citation>
    <scope>NUCLEOTIDE SEQUENCE [LARGE SCALE GENOMIC DNA]</scope>
    <source>
        <strain evidence="15 16">D1-19</strain>
    </source>
</reference>
<feature type="signal peptide" evidence="12">
    <location>
        <begin position="1"/>
        <end position="20"/>
    </location>
</feature>
<keyword evidence="9 10" id="KW-0998">Cell outer membrane</keyword>
<dbReference type="OrthoDB" id="9760333at2"/>
<evidence type="ECO:0000256" key="4">
    <source>
        <dbReference type="ARBA" id="ARBA00022692"/>
    </source>
</evidence>
<dbReference type="Gene3D" id="2.40.170.20">
    <property type="entry name" value="TonB-dependent receptor, beta-barrel domain"/>
    <property type="match status" value="1"/>
</dbReference>
<dbReference type="AlphaFoldDB" id="A0A2T7USA6"/>
<protein>
    <submittedName>
        <fullName evidence="15">TonB-dependent receptor</fullName>
    </submittedName>
</protein>
<dbReference type="Pfam" id="PF07715">
    <property type="entry name" value="Plug"/>
    <property type="match status" value="1"/>
</dbReference>
<dbReference type="RefSeq" id="WP_107750997.1">
    <property type="nucleotide sequence ID" value="NZ_QDDR01000004.1"/>
</dbReference>
<dbReference type="InterPro" id="IPR037066">
    <property type="entry name" value="Plug_dom_sf"/>
</dbReference>
<dbReference type="InterPro" id="IPR039426">
    <property type="entry name" value="TonB-dep_rcpt-like"/>
</dbReference>
<dbReference type="InterPro" id="IPR012910">
    <property type="entry name" value="Plug_dom"/>
</dbReference>
<keyword evidence="6" id="KW-0406">Ion transport</keyword>
<evidence type="ECO:0000259" key="13">
    <source>
        <dbReference type="Pfam" id="PF00593"/>
    </source>
</evidence>
<dbReference type="SUPFAM" id="SSF56935">
    <property type="entry name" value="Porins"/>
    <property type="match status" value="1"/>
</dbReference>
<evidence type="ECO:0000256" key="2">
    <source>
        <dbReference type="ARBA" id="ARBA00022448"/>
    </source>
</evidence>
<dbReference type="PANTHER" id="PTHR30069">
    <property type="entry name" value="TONB-DEPENDENT OUTER MEMBRANE RECEPTOR"/>
    <property type="match status" value="1"/>
</dbReference>
<evidence type="ECO:0000256" key="12">
    <source>
        <dbReference type="SAM" id="SignalP"/>
    </source>
</evidence>
<feature type="domain" description="TonB-dependent receptor-like beta-barrel" evidence="13">
    <location>
        <begin position="194"/>
        <end position="590"/>
    </location>
</feature>
<gene>
    <name evidence="15" type="ORF">DDE23_09255</name>
</gene>
<name>A0A2T7USA6_9RHOB</name>
<feature type="chain" id="PRO_5015512722" evidence="12">
    <location>
        <begin position="21"/>
        <end position="616"/>
    </location>
</feature>
<keyword evidence="8 10" id="KW-0472">Membrane</keyword>
<evidence type="ECO:0000256" key="6">
    <source>
        <dbReference type="ARBA" id="ARBA00023065"/>
    </source>
</evidence>
<keyword evidence="15" id="KW-0675">Receptor</keyword>
<evidence type="ECO:0000313" key="15">
    <source>
        <dbReference type="EMBL" id="PVE47625.1"/>
    </source>
</evidence>
<keyword evidence="4 10" id="KW-0812">Transmembrane</keyword>
<comment type="caution">
    <text evidence="15">The sequence shown here is derived from an EMBL/GenBank/DDBJ whole genome shotgun (WGS) entry which is preliminary data.</text>
</comment>
<dbReference type="Proteomes" id="UP000244810">
    <property type="component" value="Unassembled WGS sequence"/>
</dbReference>
<organism evidence="15 16">
    <name type="scientific">Pararhodobacter aggregans</name>
    <dbReference type="NCBI Taxonomy" id="404875"/>
    <lineage>
        <taxon>Bacteria</taxon>
        <taxon>Pseudomonadati</taxon>
        <taxon>Pseudomonadota</taxon>
        <taxon>Alphaproteobacteria</taxon>
        <taxon>Rhodobacterales</taxon>
        <taxon>Paracoccaceae</taxon>
        <taxon>Pararhodobacter</taxon>
    </lineage>
</organism>
<evidence type="ECO:0000256" key="11">
    <source>
        <dbReference type="RuleBase" id="RU003357"/>
    </source>
</evidence>
<keyword evidence="3 10" id="KW-1134">Transmembrane beta strand</keyword>
<evidence type="ECO:0000256" key="10">
    <source>
        <dbReference type="PROSITE-ProRule" id="PRU01360"/>
    </source>
</evidence>
<keyword evidence="5 12" id="KW-0732">Signal</keyword>
<keyword evidence="2 10" id="KW-0813">Transport</keyword>
<evidence type="ECO:0000259" key="14">
    <source>
        <dbReference type="Pfam" id="PF07715"/>
    </source>
</evidence>
<evidence type="ECO:0000313" key="16">
    <source>
        <dbReference type="Proteomes" id="UP000244810"/>
    </source>
</evidence>
<evidence type="ECO:0000256" key="8">
    <source>
        <dbReference type="ARBA" id="ARBA00023136"/>
    </source>
</evidence>
<keyword evidence="7 11" id="KW-0798">TonB box</keyword>
<proteinExistence type="inferred from homology"/>
<evidence type="ECO:0000256" key="9">
    <source>
        <dbReference type="ARBA" id="ARBA00023237"/>
    </source>
</evidence>